<dbReference type="EMBL" id="WTYS01000001">
    <property type="protein sequence ID" value="MXO55387.1"/>
    <property type="molecule type" value="Genomic_DNA"/>
</dbReference>
<reference evidence="7 8" key="1">
    <citation type="submission" date="2019-12" db="EMBL/GenBank/DDBJ databases">
        <title>Genomic-based taxomic classification of the family Erythrobacteraceae.</title>
        <authorList>
            <person name="Xu L."/>
        </authorList>
    </citation>
    <scope>NUCLEOTIDE SEQUENCE [LARGE SCALE GENOMIC DNA]</scope>
    <source>
        <strain evidence="7 8">JCM 17802</strain>
    </source>
</reference>
<dbReference type="AlphaFoldDB" id="A0A6I4SKS0"/>
<evidence type="ECO:0000313" key="7">
    <source>
        <dbReference type="EMBL" id="MXO55387.1"/>
    </source>
</evidence>
<feature type="transmembrane region" description="Helical" evidence="5">
    <location>
        <begin position="53"/>
        <end position="71"/>
    </location>
</feature>
<comment type="caution">
    <text evidence="7">The sequence shown here is derived from an EMBL/GenBank/DDBJ whole genome shotgun (WGS) entry which is preliminary data.</text>
</comment>
<dbReference type="RefSeq" id="WP_160596717.1">
    <property type="nucleotide sequence ID" value="NZ_WTYS01000001.1"/>
</dbReference>
<evidence type="ECO:0000313" key="8">
    <source>
        <dbReference type="Proteomes" id="UP000468943"/>
    </source>
</evidence>
<keyword evidence="3 5" id="KW-1133">Transmembrane helix</keyword>
<dbReference type="Pfam" id="PF01957">
    <property type="entry name" value="NfeD"/>
    <property type="match status" value="1"/>
</dbReference>
<dbReference type="Gene3D" id="2.40.50.140">
    <property type="entry name" value="Nucleic acid-binding proteins"/>
    <property type="match status" value="1"/>
</dbReference>
<accession>A0A6I4SKS0</accession>
<dbReference type="InterPro" id="IPR002810">
    <property type="entry name" value="NfeD-like_C"/>
</dbReference>
<gene>
    <name evidence="7" type="ORF">GRI36_00695</name>
</gene>
<keyword evidence="2 5" id="KW-0812">Transmembrane</keyword>
<protein>
    <submittedName>
        <fullName evidence="7">NfeD family protein</fullName>
    </submittedName>
</protein>
<comment type="subcellular location">
    <subcellularLocation>
        <location evidence="1">Membrane</location>
        <topology evidence="1">Multi-pass membrane protein</topology>
    </subcellularLocation>
</comment>
<organism evidence="7 8">
    <name type="scientific">Pontixanthobacter gangjinensis</name>
    <dbReference type="NCBI Taxonomy" id="1028742"/>
    <lineage>
        <taxon>Bacteria</taxon>
        <taxon>Pseudomonadati</taxon>
        <taxon>Pseudomonadota</taxon>
        <taxon>Alphaproteobacteria</taxon>
        <taxon>Sphingomonadales</taxon>
        <taxon>Erythrobacteraceae</taxon>
        <taxon>Pontixanthobacter</taxon>
    </lineage>
</organism>
<dbReference type="GO" id="GO:0005886">
    <property type="term" value="C:plasma membrane"/>
    <property type="evidence" value="ECO:0007669"/>
    <property type="project" value="TreeGrafter"/>
</dbReference>
<dbReference type="PANTHER" id="PTHR33507">
    <property type="entry name" value="INNER MEMBRANE PROTEIN YBBJ"/>
    <property type="match status" value="1"/>
</dbReference>
<dbReference type="OrthoDB" id="9810336at2"/>
<evidence type="ECO:0000256" key="3">
    <source>
        <dbReference type="ARBA" id="ARBA00022989"/>
    </source>
</evidence>
<evidence type="ECO:0000256" key="2">
    <source>
        <dbReference type="ARBA" id="ARBA00022692"/>
    </source>
</evidence>
<keyword evidence="8" id="KW-1185">Reference proteome</keyword>
<evidence type="ECO:0000256" key="1">
    <source>
        <dbReference type="ARBA" id="ARBA00004141"/>
    </source>
</evidence>
<keyword evidence="4 5" id="KW-0472">Membrane</keyword>
<evidence type="ECO:0000259" key="6">
    <source>
        <dbReference type="Pfam" id="PF01957"/>
    </source>
</evidence>
<evidence type="ECO:0000256" key="5">
    <source>
        <dbReference type="SAM" id="Phobius"/>
    </source>
</evidence>
<feature type="domain" description="NfeD-like C-terminal" evidence="6">
    <location>
        <begin position="93"/>
        <end position="145"/>
    </location>
</feature>
<feature type="transmembrane region" description="Helical" evidence="5">
    <location>
        <begin position="12"/>
        <end position="41"/>
    </location>
</feature>
<dbReference type="InterPro" id="IPR052165">
    <property type="entry name" value="Membrane_assoc_protease"/>
</dbReference>
<dbReference type="Proteomes" id="UP000468943">
    <property type="component" value="Unassembled WGS sequence"/>
</dbReference>
<dbReference type="PANTHER" id="PTHR33507:SF3">
    <property type="entry name" value="INNER MEMBRANE PROTEIN YBBJ"/>
    <property type="match status" value="1"/>
</dbReference>
<proteinExistence type="predicted"/>
<sequence>MQWFQGLDAGWAWLAIGIALAAAELAVPGMYLIWLALAALVTGGLTMVLDLGTAAQVVNFVFLALIIAYSAKRFLRDRPIVSSDPLLNNRGGRMIGQLVTVSIAIQNGEGRVKVGDSEWIARGPDCEAGSRVRIIGAQGATLTVEDPDAAQGAIAQEPEAPPA</sequence>
<dbReference type="InterPro" id="IPR012340">
    <property type="entry name" value="NA-bd_OB-fold"/>
</dbReference>
<evidence type="ECO:0000256" key="4">
    <source>
        <dbReference type="ARBA" id="ARBA00023136"/>
    </source>
</evidence>
<name>A0A6I4SKS0_9SPHN</name>